<feature type="compositionally biased region" description="Low complexity" evidence="1">
    <location>
        <begin position="18"/>
        <end position="31"/>
    </location>
</feature>
<organism evidence="2 3">
    <name type="scientific">Zymoseptoria brevis</name>
    <dbReference type="NCBI Taxonomy" id="1047168"/>
    <lineage>
        <taxon>Eukaryota</taxon>
        <taxon>Fungi</taxon>
        <taxon>Dikarya</taxon>
        <taxon>Ascomycota</taxon>
        <taxon>Pezizomycotina</taxon>
        <taxon>Dothideomycetes</taxon>
        <taxon>Dothideomycetidae</taxon>
        <taxon>Mycosphaerellales</taxon>
        <taxon>Mycosphaerellaceae</taxon>
        <taxon>Zymoseptoria</taxon>
    </lineage>
</organism>
<gene>
    <name evidence="2" type="ORF">TI39_contig341g00004</name>
</gene>
<keyword evidence="3" id="KW-1185">Reference proteome</keyword>
<comment type="caution">
    <text evidence="2">The sequence shown here is derived from an EMBL/GenBank/DDBJ whole genome shotgun (WGS) entry which is preliminary data.</text>
</comment>
<evidence type="ECO:0000256" key="1">
    <source>
        <dbReference type="SAM" id="MobiDB-lite"/>
    </source>
</evidence>
<feature type="region of interest" description="Disordered" evidence="1">
    <location>
        <begin position="1"/>
        <end position="57"/>
    </location>
</feature>
<evidence type="ECO:0000313" key="2">
    <source>
        <dbReference type="EMBL" id="KJY00150.1"/>
    </source>
</evidence>
<proteinExistence type="predicted"/>
<reference evidence="2 3" key="1">
    <citation type="submission" date="2015-03" db="EMBL/GenBank/DDBJ databases">
        <title>RNA-seq based gene annotation and comparative genomics of four Zymoseptoria species reveal species-specific pathogenicity related genes and transposable element activity.</title>
        <authorList>
            <person name="Grandaubert J."/>
            <person name="Bhattacharyya A."/>
            <person name="Stukenbrock E.H."/>
        </authorList>
    </citation>
    <scope>NUCLEOTIDE SEQUENCE [LARGE SCALE GENOMIC DNA]</scope>
    <source>
        <strain evidence="2 3">Zb18110</strain>
    </source>
</reference>
<accession>A0A0F4GRS9</accession>
<dbReference type="Proteomes" id="UP000033647">
    <property type="component" value="Unassembled WGS sequence"/>
</dbReference>
<sequence>MMQNSDAASEIRVPAAFSSTPKSSPDSSAATEESDSAMEVPDMPSPERHIRPTSPDPLDLFDMDLIRYYNPGATISDEMSEDLFCGLSILDTNSPTSTLSIISGKEQTNTNAATPSTSTTPTENASPRLSAYYPDPVSSSQTLMTLALLFQRILPCQIPVYTTEEWGRQFRENISSFGGPMLDAWMEPDLEEARVEPAG</sequence>
<evidence type="ECO:0000313" key="3">
    <source>
        <dbReference type="Proteomes" id="UP000033647"/>
    </source>
</evidence>
<feature type="compositionally biased region" description="Low complexity" evidence="1">
    <location>
        <begin position="108"/>
        <end position="127"/>
    </location>
</feature>
<dbReference type="OrthoDB" id="10636360at2759"/>
<dbReference type="AlphaFoldDB" id="A0A0F4GRS9"/>
<name>A0A0F4GRS9_9PEZI</name>
<protein>
    <submittedName>
        <fullName evidence="2">Uncharacterized protein</fullName>
    </submittedName>
</protein>
<dbReference type="EMBL" id="LAFY01000333">
    <property type="protein sequence ID" value="KJY00150.1"/>
    <property type="molecule type" value="Genomic_DNA"/>
</dbReference>
<feature type="region of interest" description="Disordered" evidence="1">
    <location>
        <begin position="104"/>
        <end position="129"/>
    </location>
</feature>